<dbReference type="OrthoDB" id="3162605at2759"/>
<dbReference type="PANTHER" id="PTHR24094:SF15">
    <property type="entry name" value="AMP-DEPENDENT SYNTHETASE_LIGASE DOMAIN-CONTAINING PROTEIN-RELATED"/>
    <property type="match status" value="1"/>
</dbReference>
<name>A0A409YPS9_9AGAR</name>
<dbReference type="EMBL" id="NHTK01000865">
    <property type="protein sequence ID" value="PPR04999.1"/>
    <property type="molecule type" value="Genomic_DNA"/>
</dbReference>
<protein>
    <recommendedName>
        <fullName evidence="1">GmrSD restriction endonucleases C-terminal domain-containing protein</fullName>
    </recommendedName>
</protein>
<accession>A0A409YPS9</accession>
<evidence type="ECO:0000313" key="3">
    <source>
        <dbReference type="Proteomes" id="UP000284842"/>
    </source>
</evidence>
<dbReference type="AlphaFoldDB" id="A0A409YPS9"/>
<keyword evidence="3" id="KW-1185">Reference proteome</keyword>
<dbReference type="STRING" id="181874.A0A409YPS9"/>
<dbReference type="Pfam" id="PF07510">
    <property type="entry name" value="GmrSD_C"/>
    <property type="match status" value="1"/>
</dbReference>
<comment type="caution">
    <text evidence="2">The sequence shown here is derived from an EMBL/GenBank/DDBJ whole genome shotgun (WGS) entry which is preliminary data.</text>
</comment>
<gene>
    <name evidence="2" type="ORF">CVT24_010444</name>
</gene>
<dbReference type="InterPro" id="IPR011089">
    <property type="entry name" value="GmrSD_C"/>
</dbReference>
<evidence type="ECO:0000259" key="1">
    <source>
        <dbReference type="Pfam" id="PF07510"/>
    </source>
</evidence>
<evidence type="ECO:0000313" key="2">
    <source>
        <dbReference type="EMBL" id="PPR04999.1"/>
    </source>
</evidence>
<dbReference type="PANTHER" id="PTHR24094">
    <property type="entry name" value="SECRETED PROTEIN"/>
    <property type="match status" value="1"/>
</dbReference>
<reference evidence="2 3" key="1">
    <citation type="journal article" date="2018" name="Evol. Lett.">
        <title>Horizontal gene cluster transfer increased hallucinogenic mushroom diversity.</title>
        <authorList>
            <person name="Reynolds H.T."/>
            <person name="Vijayakumar V."/>
            <person name="Gluck-Thaler E."/>
            <person name="Korotkin H.B."/>
            <person name="Matheny P.B."/>
            <person name="Slot J.C."/>
        </authorList>
    </citation>
    <scope>NUCLEOTIDE SEQUENCE [LARGE SCALE GENOMIC DNA]</scope>
    <source>
        <strain evidence="2 3">2629</strain>
    </source>
</reference>
<feature type="domain" description="GmrSD restriction endonucleases C-terminal" evidence="1">
    <location>
        <begin position="73"/>
        <end position="173"/>
    </location>
</feature>
<organism evidence="2 3">
    <name type="scientific">Panaeolus cyanescens</name>
    <dbReference type="NCBI Taxonomy" id="181874"/>
    <lineage>
        <taxon>Eukaryota</taxon>
        <taxon>Fungi</taxon>
        <taxon>Dikarya</taxon>
        <taxon>Basidiomycota</taxon>
        <taxon>Agaricomycotina</taxon>
        <taxon>Agaricomycetes</taxon>
        <taxon>Agaricomycetidae</taxon>
        <taxon>Agaricales</taxon>
        <taxon>Agaricineae</taxon>
        <taxon>Galeropsidaceae</taxon>
        <taxon>Panaeolus</taxon>
    </lineage>
</organism>
<proteinExistence type="predicted"/>
<dbReference type="Proteomes" id="UP000284842">
    <property type="component" value="Unassembled WGS sequence"/>
</dbReference>
<dbReference type="InParanoid" id="A0A409YPS9"/>
<sequence length="183" mass="20787">MPTPVDARTARKMLADLTVEVDSNVPEYKRSEFKHWITVTITNLIYPVVLRRDGTNVQTDPKTCKPISGTWVSPYDNVKTNSASSLDIDHIVPLKEAWVSGARKWDDARRKEFANDLTQPQLVAVTNRLNRSKGDRDVTGFLPPLQSYVCTYVRAWVQVKHSYGLGIDKAEKVTLERELAKCR</sequence>